<dbReference type="SUPFAM" id="SSF55874">
    <property type="entry name" value="ATPase domain of HSP90 chaperone/DNA topoisomerase II/histidine kinase"/>
    <property type="match status" value="1"/>
</dbReference>
<keyword evidence="1" id="KW-0723">Serine/threonine-protein kinase</keyword>
<dbReference type="PANTHER" id="PTHR35526">
    <property type="entry name" value="ANTI-SIGMA-F FACTOR RSBW-RELATED"/>
    <property type="match status" value="1"/>
</dbReference>
<sequence>MYGSEQERRTSRALRCHRIVAGRRSQVGAARGWAAQRLRGVDRADDVLLAVSELVTNAIVHSRSGAPGGWARLHLRRWPTGVEVRVADLGAADRPQRAAASECAESGRGMALVTAVADEWGTQETPYGLTVWARFSTAGDAR</sequence>
<dbReference type="Pfam" id="PF13581">
    <property type="entry name" value="HATPase_c_2"/>
    <property type="match status" value="1"/>
</dbReference>
<name>A0A852TZE4_9ACTN</name>
<dbReference type="Proteomes" id="UP000589036">
    <property type="component" value="Unassembled WGS sequence"/>
</dbReference>
<dbReference type="AlphaFoldDB" id="A0A852TZE4"/>
<dbReference type="Gene3D" id="3.30.565.10">
    <property type="entry name" value="Histidine kinase-like ATPase, C-terminal domain"/>
    <property type="match status" value="1"/>
</dbReference>
<keyword evidence="1" id="KW-0808">Transferase</keyword>
<evidence type="ECO:0000313" key="3">
    <source>
        <dbReference type="EMBL" id="NYE49298.1"/>
    </source>
</evidence>
<dbReference type="EMBL" id="JACCCC010000001">
    <property type="protein sequence ID" value="NYE49298.1"/>
    <property type="molecule type" value="Genomic_DNA"/>
</dbReference>
<evidence type="ECO:0000313" key="4">
    <source>
        <dbReference type="Proteomes" id="UP000589036"/>
    </source>
</evidence>
<dbReference type="InterPro" id="IPR036890">
    <property type="entry name" value="HATPase_C_sf"/>
</dbReference>
<dbReference type="CDD" id="cd16936">
    <property type="entry name" value="HATPase_RsbW-like"/>
    <property type="match status" value="1"/>
</dbReference>
<evidence type="ECO:0000256" key="1">
    <source>
        <dbReference type="ARBA" id="ARBA00022527"/>
    </source>
</evidence>
<organism evidence="3 4">
    <name type="scientific">Spinactinospora alkalitolerans</name>
    <dbReference type="NCBI Taxonomy" id="687207"/>
    <lineage>
        <taxon>Bacteria</taxon>
        <taxon>Bacillati</taxon>
        <taxon>Actinomycetota</taxon>
        <taxon>Actinomycetes</taxon>
        <taxon>Streptosporangiales</taxon>
        <taxon>Nocardiopsidaceae</taxon>
        <taxon>Spinactinospora</taxon>
    </lineage>
</organism>
<dbReference type="InterPro" id="IPR050267">
    <property type="entry name" value="Anti-sigma-factor_SerPK"/>
</dbReference>
<reference evidence="3 4" key="1">
    <citation type="submission" date="2020-07" db="EMBL/GenBank/DDBJ databases">
        <title>Sequencing the genomes of 1000 actinobacteria strains.</title>
        <authorList>
            <person name="Klenk H.-P."/>
        </authorList>
    </citation>
    <scope>NUCLEOTIDE SEQUENCE [LARGE SCALE GENOMIC DNA]</scope>
    <source>
        <strain evidence="3 4">CXB654</strain>
    </source>
</reference>
<gene>
    <name evidence="3" type="ORF">HDA32_004418</name>
</gene>
<proteinExistence type="predicted"/>
<comment type="caution">
    <text evidence="3">The sequence shown here is derived from an EMBL/GenBank/DDBJ whole genome shotgun (WGS) entry which is preliminary data.</text>
</comment>
<evidence type="ECO:0000259" key="2">
    <source>
        <dbReference type="Pfam" id="PF13581"/>
    </source>
</evidence>
<dbReference type="PANTHER" id="PTHR35526:SF3">
    <property type="entry name" value="ANTI-SIGMA-F FACTOR RSBW"/>
    <property type="match status" value="1"/>
</dbReference>
<dbReference type="GO" id="GO:0004674">
    <property type="term" value="F:protein serine/threonine kinase activity"/>
    <property type="evidence" value="ECO:0007669"/>
    <property type="project" value="UniProtKB-KW"/>
</dbReference>
<keyword evidence="4" id="KW-1185">Reference proteome</keyword>
<keyword evidence="1" id="KW-0418">Kinase</keyword>
<feature type="domain" description="Histidine kinase/HSP90-like ATPase" evidence="2">
    <location>
        <begin position="29"/>
        <end position="134"/>
    </location>
</feature>
<accession>A0A852TZE4</accession>
<dbReference type="RefSeq" id="WP_179644984.1">
    <property type="nucleotide sequence ID" value="NZ_BAAAYY010000031.1"/>
</dbReference>
<dbReference type="InterPro" id="IPR003594">
    <property type="entry name" value="HATPase_dom"/>
</dbReference>
<protein>
    <submittedName>
        <fullName evidence="3">Anti-sigma regulatory factor (Ser/Thr protein kinase)</fullName>
    </submittedName>
</protein>